<dbReference type="Proteomes" id="UP000824125">
    <property type="component" value="Unassembled WGS sequence"/>
</dbReference>
<dbReference type="SUPFAM" id="SSF141571">
    <property type="entry name" value="Pentapeptide repeat-like"/>
    <property type="match status" value="1"/>
</dbReference>
<reference evidence="1" key="1">
    <citation type="submission" date="2020-10" db="EMBL/GenBank/DDBJ databases">
        <authorList>
            <person name="Gilroy R."/>
        </authorList>
    </citation>
    <scope>NUCLEOTIDE SEQUENCE</scope>
    <source>
        <strain evidence="1">CHK176-6737</strain>
    </source>
</reference>
<reference evidence="1" key="2">
    <citation type="journal article" date="2021" name="PeerJ">
        <title>Extensive microbial diversity within the chicken gut microbiome revealed by metagenomics and culture.</title>
        <authorList>
            <person name="Gilroy R."/>
            <person name="Ravi A."/>
            <person name="Getino M."/>
            <person name="Pursley I."/>
            <person name="Horton D.L."/>
            <person name="Alikhan N.F."/>
            <person name="Baker D."/>
            <person name="Gharbi K."/>
            <person name="Hall N."/>
            <person name="Watson M."/>
            <person name="Adriaenssens E.M."/>
            <person name="Foster-Nyarko E."/>
            <person name="Jarju S."/>
            <person name="Secka A."/>
            <person name="Antonio M."/>
            <person name="Oren A."/>
            <person name="Chaudhuri R.R."/>
            <person name="La Ragione R."/>
            <person name="Hildebrand F."/>
            <person name="Pallen M.J."/>
        </authorList>
    </citation>
    <scope>NUCLEOTIDE SEQUENCE</scope>
    <source>
        <strain evidence="1">CHK176-6737</strain>
    </source>
</reference>
<dbReference type="Gene3D" id="2.160.20.80">
    <property type="entry name" value="E3 ubiquitin-protein ligase SopA"/>
    <property type="match status" value="1"/>
</dbReference>
<name>A0A9D1MWD2_9FIRM</name>
<dbReference type="InterPro" id="IPR052949">
    <property type="entry name" value="PA_immunity-related"/>
</dbReference>
<comment type="caution">
    <text evidence="1">The sequence shown here is derived from an EMBL/GenBank/DDBJ whole genome shotgun (WGS) entry which is preliminary data.</text>
</comment>
<evidence type="ECO:0000313" key="1">
    <source>
        <dbReference type="EMBL" id="HIU69899.1"/>
    </source>
</evidence>
<organism evidence="1 2">
    <name type="scientific">Candidatus Scybalenecus merdavium</name>
    <dbReference type="NCBI Taxonomy" id="2840939"/>
    <lineage>
        <taxon>Bacteria</taxon>
        <taxon>Bacillati</taxon>
        <taxon>Bacillota</taxon>
        <taxon>Clostridia</taxon>
        <taxon>Eubacteriales</taxon>
        <taxon>Oscillospiraceae</taxon>
        <taxon>Oscillospiraceae incertae sedis</taxon>
        <taxon>Candidatus Scybalenecus</taxon>
    </lineage>
</organism>
<dbReference type="AlphaFoldDB" id="A0A9D1MWD2"/>
<dbReference type="EMBL" id="DVNM01000045">
    <property type="protein sequence ID" value="HIU69899.1"/>
    <property type="molecule type" value="Genomic_DNA"/>
</dbReference>
<proteinExistence type="predicted"/>
<sequence>MTDSAKPKSSAETGAACLTACVQAAAENDETIVHGTFTENGTGEDFSGASFRACRFLRCSLTGCDFTGCDFTETVFEGCNFSGSTFRDCTFLGCTVQNAKWTGADFSGAYFKNCTVKGCMLNLAAFDSCRVQNADLTGCDCTGASLCAVSWKQVHAADCELVENNFFKTSLSGADLSLCRFEAPVVSSDLTELRGAKMTSLQFDGLAGLLKIKLV</sequence>
<dbReference type="InterPro" id="IPR001646">
    <property type="entry name" value="5peptide_repeat"/>
</dbReference>
<evidence type="ECO:0000313" key="2">
    <source>
        <dbReference type="Proteomes" id="UP000824125"/>
    </source>
</evidence>
<dbReference type="PANTHER" id="PTHR42999">
    <property type="entry name" value="ANTIBIOTIC RESISTANCE PROTEIN MCBG"/>
    <property type="match status" value="1"/>
</dbReference>
<protein>
    <submittedName>
        <fullName evidence="1">Pentapeptide repeat-containing protein</fullName>
    </submittedName>
</protein>
<accession>A0A9D1MWD2</accession>
<dbReference type="Pfam" id="PF13599">
    <property type="entry name" value="Pentapeptide_4"/>
    <property type="match status" value="1"/>
</dbReference>
<gene>
    <name evidence="1" type="ORF">IAD23_08085</name>
</gene>
<dbReference type="PANTHER" id="PTHR42999:SF1">
    <property type="entry name" value="PENTAPEPTIDE REPEAT-CONTAINING PROTEIN"/>
    <property type="match status" value="1"/>
</dbReference>